<protein>
    <submittedName>
        <fullName evidence="2">Uncharacterized protein</fullName>
    </submittedName>
</protein>
<dbReference type="EMBL" id="GL945434">
    <property type="protein sequence ID" value="EGO24844.1"/>
    <property type="molecule type" value="Genomic_DNA"/>
</dbReference>
<reference evidence="2" key="1">
    <citation type="submission" date="2011-04" db="EMBL/GenBank/DDBJ databases">
        <title>Evolution of plant cell wall degrading machinery underlies the functional diversity of forest fungi.</title>
        <authorList>
            <consortium name="US DOE Joint Genome Institute (JGI-PGF)"/>
            <person name="Eastwood D.C."/>
            <person name="Floudas D."/>
            <person name="Binder M."/>
            <person name="Majcherczyk A."/>
            <person name="Schneider P."/>
            <person name="Aerts A."/>
            <person name="Asiegbu F.O."/>
            <person name="Baker S.E."/>
            <person name="Barry K."/>
            <person name="Bendiksby M."/>
            <person name="Blumentritt M."/>
            <person name="Coutinho P.M."/>
            <person name="Cullen D."/>
            <person name="Cullen D."/>
            <person name="Gathman A."/>
            <person name="Goodell B."/>
            <person name="Henrissat B."/>
            <person name="Ihrmark K."/>
            <person name="Kauserud H."/>
            <person name="Kohler A."/>
            <person name="LaButti K."/>
            <person name="Lapidus A."/>
            <person name="Lavin J.L."/>
            <person name="Lee Y.-H."/>
            <person name="Lindquist E."/>
            <person name="Lilly W."/>
            <person name="Lucas S."/>
            <person name="Morin E."/>
            <person name="Murat C."/>
            <person name="Oguiza J.A."/>
            <person name="Park J."/>
            <person name="Pisabarro A.G."/>
            <person name="Riley R."/>
            <person name="Rosling A."/>
            <person name="Salamov A."/>
            <person name="Schmidt O."/>
            <person name="Schmutz J."/>
            <person name="Skrede I."/>
            <person name="Stenlid J."/>
            <person name="Wiebenga A."/>
            <person name="Xie X."/>
            <person name="Kues U."/>
            <person name="Hibbett D.S."/>
            <person name="Hoffmeister D."/>
            <person name="Hogberg N."/>
            <person name="Martin F."/>
            <person name="Grigoriev I.V."/>
            <person name="Watkinson S.C."/>
        </authorList>
    </citation>
    <scope>NUCLEOTIDE SEQUENCE</scope>
    <source>
        <strain evidence="2">S7.9</strain>
    </source>
</reference>
<evidence type="ECO:0000313" key="2">
    <source>
        <dbReference type="EMBL" id="EGO24844.1"/>
    </source>
</evidence>
<gene>
    <name evidence="2" type="ORF">SERLADRAFT_438443</name>
</gene>
<accession>F8NY82</accession>
<dbReference type="HOGENOM" id="CLU_2265367_0_0_1"/>
<dbReference type="AlphaFoldDB" id="F8NY82"/>
<dbReference type="Proteomes" id="UP000008064">
    <property type="component" value="Unassembled WGS sequence"/>
</dbReference>
<dbReference type="KEGG" id="sla:SERLADRAFT_438443"/>
<organism>
    <name type="scientific">Serpula lacrymans var. lacrymans (strain S7.9)</name>
    <name type="common">Dry rot fungus</name>
    <dbReference type="NCBI Taxonomy" id="578457"/>
    <lineage>
        <taxon>Eukaryota</taxon>
        <taxon>Fungi</taxon>
        <taxon>Dikarya</taxon>
        <taxon>Basidiomycota</taxon>
        <taxon>Agaricomycotina</taxon>
        <taxon>Agaricomycetes</taxon>
        <taxon>Agaricomycetidae</taxon>
        <taxon>Boletales</taxon>
        <taxon>Coniophorineae</taxon>
        <taxon>Serpulaceae</taxon>
        <taxon>Serpula</taxon>
    </lineage>
</organism>
<sequence length="103" mass="11058">MEAVPSNTFAAAASPPPRPRSALERLTSPTHDLCVMSTVILQAIRRSSHSNSAAAGPTAQFQPLDTIYPVKMRLASYSVTEKDTGARVDDWVAYFTFAIGSTS</sequence>
<dbReference type="GeneID" id="18815021"/>
<name>F8NY82_SERL9</name>
<feature type="region of interest" description="Disordered" evidence="1">
    <location>
        <begin position="1"/>
        <end position="26"/>
    </location>
</feature>
<dbReference type="RefSeq" id="XP_007318863.1">
    <property type="nucleotide sequence ID" value="XM_007318801.1"/>
</dbReference>
<proteinExistence type="predicted"/>
<evidence type="ECO:0000256" key="1">
    <source>
        <dbReference type="SAM" id="MobiDB-lite"/>
    </source>
</evidence>